<dbReference type="AlphaFoldDB" id="A0A154L0V0"/>
<sequence length="111" mass="11592">MQNRPNDDIGQAPAPDTGPKPGLKLGPANGDAPAQHRTDADLPSKTQYAPKIQAKIQAKFYAGRCPLVPLASLPPTGLCDCCVPTDSDEAPPTVLAATLARWYGQNGTVPC</sequence>
<reference evidence="2 3" key="1">
    <citation type="submission" date="2015-12" db="EMBL/GenBank/DDBJ databases">
        <title>Genome sequence of Thalassospira lucentensis MCCC 1A02072.</title>
        <authorList>
            <person name="Lu L."/>
            <person name="Lai Q."/>
            <person name="Shao Z."/>
            <person name="Qian P."/>
        </authorList>
    </citation>
    <scope>NUCLEOTIDE SEQUENCE [LARGE SCALE GENOMIC DNA]</scope>
    <source>
        <strain evidence="2 3">MCCC 1A02072</strain>
    </source>
</reference>
<accession>A0A154L0V0</accession>
<gene>
    <name evidence="2" type="ORF">AUP42_06450</name>
</gene>
<feature type="region of interest" description="Disordered" evidence="1">
    <location>
        <begin position="1"/>
        <end position="47"/>
    </location>
</feature>
<dbReference type="EMBL" id="LPVY01000023">
    <property type="protein sequence ID" value="KZB61591.1"/>
    <property type="molecule type" value="Genomic_DNA"/>
</dbReference>
<name>A0A154L0V0_9PROT</name>
<comment type="caution">
    <text evidence="2">The sequence shown here is derived from an EMBL/GenBank/DDBJ whole genome shotgun (WGS) entry which is preliminary data.</text>
</comment>
<organism evidence="2 3">
    <name type="scientific">Thalassospira lucentensis</name>
    <dbReference type="NCBI Taxonomy" id="168935"/>
    <lineage>
        <taxon>Bacteria</taxon>
        <taxon>Pseudomonadati</taxon>
        <taxon>Pseudomonadota</taxon>
        <taxon>Alphaproteobacteria</taxon>
        <taxon>Rhodospirillales</taxon>
        <taxon>Thalassospiraceae</taxon>
        <taxon>Thalassospira</taxon>
    </lineage>
</organism>
<protein>
    <submittedName>
        <fullName evidence="2">Uncharacterized protein</fullName>
    </submittedName>
</protein>
<evidence type="ECO:0000256" key="1">
    <source>
        <dbReference type="SAM" id="MobiDB-lite"/>
    </source>
</evidence>
<proteinExistence type="predicted"/>
<dbReference type="Proteomes" id="UP000076335">
    <property type="component" value="Unassembled WGS sequence"/>
</dbReference>
<evidence type="ECO:0000313" key="2">
    <source>
        <dbReference type="EMBL" id="KZB61591.1"/>
    </source>
</evidence>
<evidence type="ECO:0000313" key="3">
    <source>
        <dbReference type="Proteomes" id="UP000076335"/>
    </source>
</evidence>